<protein>
    <submittedName>
        <fullName evidence="4">Murein DD-endopeptidase MepM/ murein hydrolase activator NlpD</fullName>
    </submittedName>
</protein>
<accession>A0A841BTG9</accession>
<dbReference type="Proteomes" id="UP000587527">
    <property type="component" value="Unassembled WGS sequence"/>
</dbReference>
<keyword evidence="1" id="KW-0175">Coiled coil</keyword>
<feature type="domain" description="M23ase beta-sheet core" evidence="3">
    <location>
        <begin position="311"/>
        <end position="410"/>
    </location>
</feature>
<feature type="coiled-coil region" evidence="1">
    <location>
        <begin position="87"/>
        <end position="121"/>
    </location>
</feature>
<dbReference type="Gene3D" id="1.20.120.330">
    <property type="entry name" value="Nucleotidyltransferases domain 2"/>
    <property type="match status" value="1"/>
</dbReference>
<evidence type="ECO:0000313" key="5">
    <source>
        <dbReference type="Proteomes" id="UP000587527"/>
    </source>
</evidence>
<dbReference type="EMBL" id="JACHMN010000002">
    <property type="protein sequence ID" value="MBB5870213.1"/>
    <property type="molecule type" value="Genomic_DNA"/>
</dbReference>
<dbReference type="GO" id="GO:0004222">
    <property type="term" value="F:metalloendopeptidase activity"/>
    <property type="evidence" value="ECO:0007669"/>
    <property type="project" value="TreeGrafter"/>
</dbReference>
<dbReference type="PANTHER" id="PTHR21666">
    <property type="entry name" value="PEPTIDASE-RELATED"/>
    <property type="match status" value="1"/>
</dbReference>
<dbReference type="Gene3D" id="2.70.70.10">
    <property type="entry name" value="Glucose Permease (Domain IIA)"/>
    <property type="match status" value="1"/>
</dbReference>
<evidence type="ECO:0000313" key="4">
    <source>
        <dbReference type="EMBL" id="MBB5870213.1"/>
    </source>
</evidence>
<dbReference type="InterPro" id="IPR050570">
    <property type="entry name" value="Cell_wall_metabolism_enzyme"/>
</dbReference>
<organism evidence="4 5">
    <name type="scientific">Allocatelliglobosispora scoriae</name>
    <dbReference type="NCBI Taxonomy" id="643052"/>
    <lineage>
        <taxon>Bacteria</taxon>
        <taxon>Bacillati</taxon>
        <taxon>Actinomycetota</taxon>
        <taxon>Actinomycetes</taxon>
        <taxon>Micromonosporales</taxon>
        <taxon>Micromonosporaceae</taxon>
        <taxon>Allocatelliglobosispora</taxon>
    </lineage>
</organism>
<dbReference type="Pfam" id="PF01551">
    <property type="entry name" value="Peptidase_M23"/>
    <property type="match status" value="1"/>
</dbReference>
<keyword evidence="2" id="KW-0732">Signal</keyword>
<reference evidence="4 5" key="1">
    <citation type="submission" date="2020-08" db="EMBL/GenBank/DDBJ databases">
        <title>Sequencing the genomes of 1000 actinobacteria strains.</title>
        <authorList>
            <person name="Klenk H.-P."/>
        </authorList>
    </citation>
    <scope>NUCLEOTIDE SEQUENCE [LARGE SCALE GENOMIC DNA]</scope>
    <source>
        <strain evidence="4 5">DSM 45362</strain>
    </source>
</reference>
<evidence type="ECO:0000259" key="3">
    <source>
        <dbReference type="Pfam" id="PF01551"/>
    </source>
</evidence>
<dbReference type="SUPFAM" id="SSF51261">
    <property type="entry name" value="Duplicated hybrid motif"/>
    <property type="match status" value="1"/>
</dbReference>
<dbReference type="InterPro" id="IPR016047">
    <property type="entry name" value="M23ase_b-sheet_dom"/>
</dbReference>
<keyword evidence="4" id="KW-0378">Hydrolase</keyword>
<evidence type="ECO:0000256" key="2">
    <source>
        <dbReference type="SAM" id="SignalP"/>
    </source>
</evidence>
<dbReference type="AlphaFoldDB" id="A0A841BTG9"/>
<gene>
    <name evidence="4" type="ORF">F4553_003592</name>
</gene>
<keyword evidence="5" id="KW-1185">Reference proteome</keyword>
<dbReference type="InterPro" id="IPR011055">
    <property type="entry name" value="Dup_hybrid_motif"/>
</dbReference>
<comment type="caution">
    <text evidence="4">The sequence shown here is derived from an EMBL/GenBank/DDBJ whole genome shotgun (WGS) entry which is preliminary data.</text>
</comment>
<dbReference type="RefSeq" id="WP_184837446.1">
    <property type="nucleotide sequence ID" value="NZ_JACHMN010000002.1"/>
</dbReference>
<proteinExistence type="predicted"/>
<dbReference type="PANTHER" id="PTHR21666:SF270">
    <property type="entry name" value="MUREIN HYDROLASE ACTIVATOR ENVC"/>
    <property type="match status" value="1"/>
</dbReference>
<sequence>MRRLIALLAAVSLIVTAQPTWAGPEDPRDAYERVKEQLAKAGTALEGATARAVQAQAQFRAANAALPAAEIRVADAHGTVTAARVQAATADRAVDEARRELARADSAYDAASAKVDAARDRVGDFASAVYQGSALAELNSLLSARGPTDVASRLGYMQRIAETQREAIDKTIVARHAAKAASNEATLARDRSEKALAEAENRVAEAKAAEAEVVAATAEVVALVAQRKEAAAVADQERAATLARYDTLKAESDRVAAALRAWEAKQKPKPNAPPKGPVMQPGARLLMPVRGAWKSSDYGMRYDPYYHVWQLHAGTDLAAPGGTPIYAAADGVVNYADWMGGYGNYTCIRHGRSTKGKSLSTCYGHQSRILVETGQRVRRGQLIGRVGTTGASTGDHLHFEVRLDGDPVQPLNWLPGCLC</sequence>
<feature type="coiled-coil region" evidence="1">
    <location>
        <begin position="182"/>
        <end position="226"/>
    </location>
</feature>
<dbReference type="CDD" id="cd12797">
    <property type="entry name" value="M23_peptidase"/>
    <property type="match status" value="1"/>
</dbReference>
<name>A0A841BTG9_9ACTN</name>
<feature type="signal peptide" evidence="2">
    <location>
        <begin position="1"/>
        <end position="22"/>
    </location>
</feature>
<evidence type="ECO:0000256" key="1">
    <source>
        <dbReference type="SAM" id="Coils"/>
    </source>
</evidence>
<feature type="chain" id="PRO_5032791465" evidence="2">
    <location>
        <begin position="23"/>
        <end position="419"/>
    </location>
</feature>